<evidence type="ECO:0000313" key="2">
    <source>
        <dbReference type="Proteomes" id="UP000789572"/>
    </source>
</evidence>
<reference evidence="1" key="1">
    <citation type="submission" date="2021-06" db="EMBL/GenBank/DDBJ databases">
        <authorList>
            <person name="Kallberg Y."/>
            <person name="Tangrot J."/>
            <person name="Rosling A."/>
        </authorList>
    </citation>
    <scope>NUCLEOTIDE SEQUENCE</scope>
    <source>
        <strain evidence="1">IA702</strain>
    </source>
</reference>
<gene>
    <name evidence="1" type="ORF">POCULU_LOCUS9587</name>
</gene>
<dbReference type="AlphaFoldDB" id="A0A9N9H3B9"/>
<organism evidence="1 2">
    <name type="scientific">Paraglomus occultum</name>
    <dbReference type="NCBI Taxonomy" id="144539"/>
    <lineage>
        <taxon>Eukaryota</taxon>
        <taxon>Fungi</taxon>
        <taxon>Fungi incertae sedis</taxon>
        <taxon>Mucoromycota</taxon>
        <taxon>Glomeromycotina</taxon>
        <taxon>Glomeromycetes</taxon>
        <taxon>Paraglomerales</taxon>
        <taxon>Paraglomeraceae</taxon>
        <taxon>Paraglomus</taxon>
    </lineage>
</organism>
<keyword evidence="2" id="KW-1185">Reference proteome</keyword>
<dbReference type="EMBL" id="CAJVPJ010003728">
    <property type="protein sequence ID" value="CAG8644179.1"/>
    <property type="molecule type" value="Genomic_DNA"/>
</dbReference>
<dbReference type="Proteomes" id="UP000789572">
    <property type="component" value="Unassembled WGS sequence"/>
</dbReference>
<protein>
    <submittedName>
        <fullName evidence="1">5809_t:CDS:1</fullName>
    </submittedName>
</protein>
<feature type="non-terminal residue" evidence="1">
    <location>
        <position position="1"/>
    </location>
</feature>
<accession>A0A9N9H3B9</accession>
<name>A0A9N9H3B9_9GLOM</name>
<evidence type="ECO:0000313" key="1">
    <source>
        <dbReference type="EMBL" id="CAG8644179.1"/>
    </source>
</evidence>
<comment type="caution">
    <text evidence="1">The sequence shown here is derived from an EMBL/GenBank/DDBJ whole genome shotgun (WGS) entry which is preliminary data.</text>
</comment>
<sequence length="44" mass="4916">VAQCLQLVNARVEIMDACDFVLEIVRTTEVLNAMPNLDYQSCSV</sequence>
<proteinExistence type="predicted"/>